<dbReference type="SUPFAM" id="SSF56112">
    <property type="entry name" value="Protein kinase-like (PK-like)"/>
    <property type="match status" value="1"/>
</dbReference>
<evidence type="ECO:0000256" key="15">
    <source>
        <dbReference type="SAM" id="SignalP"/>
    </source>
</evidence>
<keyword evidence="8" id="KW-0418">Kinase</keyword>
<sequence>MRALARLLFFSSALFSVLLNSAALDTINTGQALRDDDTLVSAGETYELGFFSPGNSKNRYLGIWFKKIGKITKMLVDQVCFQICHPPASLEGLLSLGSVPMFCVLKVNSNGMLLLFSGNNTVIWSSSSSVSVGNTPVVAKLLDSGNLVVCYDSSTNEDFVWQSFDYPTDTLLAGMKLGKDLVTGVDRYLTSWKSMDDPSPGLYVSWMDTNGYPQAFQKRGSVLQLRFGPWTGVRFSGFPSKPNPIYTYDFVFNEKEVYSIFHLINNSIMSRVYLSPEGKEMRLNWIDPAQGWMPYLVTTVDMCAQYGLCGAYGICNINSSPACSCMEGFEPRFPVQWNAGNWSGGCQREKSLNCGNKDAFRKLSGVKFYHIEGVMEDGREIAVKRLSETSTQGLDEFMNEVRCIHRLQHRNLVKLLGFCAQKHEIMLIYEYMPNRSLDTFLFDETKGSMLDWTKRFHIINGIARGLLYLHQDSCLRIIHRDLKATNILLDNDMKPNNSVITRPRSRSSDATAAVIFTLWCSGQLHPNLPPLLLSLLNSGINVLATLDLQYRSQPCVFLGYPATHRGFRCLDLQTKQIFISRHVAFDETTFPFAQQIGPAPSYTFLSNPFPYHLCPHISWAQPPLSPSPQPPLHNHSPINILTSPPSQRFPGPHLPSPNNSPNPSRPHVPIPHHSPHSLLPQPLTTTLSPHPIPDSSDQTPIHPSTNLNPPIPPPTSQPTRTMHTRSMSGIFKPKHPLNLNITTAPTTLKPIPKNPSAALNIPEWYSAMTTEYNALIRNGTWELVPRSSDMNVIRCMWLYKHKFKSDGSLERYKARLVCDGRSQQVGVDCGETFSPVVKPTTIRTVLSIAISKQWLVHQLDVTNAFLHGNLHETVYMYQPMGFRNKQFPDHVCLLKKSLYGLKQAPRAWYQRFTDHVLTMGFQHSRCDASLFTFHQGSDTAFLHLYVDDILLVTSSDALRQRLMSRLAHEFAMKDLGPLSYFLGISVSRTANHMFLSQHSYATDIIARAGMQSCNPVATPVNTNSKLSATNTIAVWQISDFGLARRFKGYETRVKTKNVVGTYGYIPPEYAVHGVFSVKSDVFSFSVLVLEIVSGMKKREFSSHEHLDNLLGHAWRLYKDGKCLDLVGAPLLDSCVVSKVLRSIHIGLLCVQNHAEDRPTMSSVVLMLGNDGVLSQPKSPAFFTGPELKLCAHTRQEPSVNNVTISLTGR</sequence>
<dbReference type="EMBL" id="CM007903">
    <property type="protein sequence ID" value="OTF99544.1"/>
    <property type="molecule type" value="Genomic_DNA"/>
</dbReference>
<dbReference type="EC" id="2.7.11.1" evidence="2"/>
<comment type="catalytic activity">
    <reaction evidence="13">
        <text>L-seryl-[protein] + ATP = O-phospho-L-seryl-[protein] + ADP + H(+)</text>
        <dbReference type="Rhea" id="RHEA:17989"/>
        <dbReference type="Rhea" id="RHEA-COMP:9863"/>
        <dbReference type="Rhea" id="RHEA-COMP:11604"/>
        <dbReference type="ChEBI" id="CHEBI:15378"/>
        <dbReference type="ChEBI" id="CHEBI:29999"/>
        <dbReference type="ChEBI" id="CHEBI:30616"/>
        <dbReference type="ChEBI" id="CHEBI:83421"/>
        <dbReference type="ChEBI" id="CHEBI:456216"/>
        <dbReference type="EC" id="2.7.11.1"/>
    </reaction>
</comment>
<evidence type="ECO:0000313" key="19">
    <source>
        <dbReference type="Proteomes" id="UP000215914"/>
    </source>
</evidence>
<dbReference type="Pfam" id="PF07727">
    <property type="entry name" value="RVT_2"/>
    <property type="match status" value="1"/>
</dbReference>
<evidence type="ECO:0000313" key="18">
    <source>
        <dbReference type="EMBL" id="OTF99544.1"/>
    </source>
</evidence>
<keyword evidence="4" id="KW-0723">Serine/threonine-protein kinase</keyword>
<feature type="compositionally biased region" description="Low complexity" evidence="14">
    <location>
        <begin position="676"/>
        <end position="689"/>
    </location>
</feature>
<evidence type="ECO:0000259" key="16">
    <source>
        <dbReference type="PROSITE" id="PS50011"/>
    </source>
</evidence>
<evidence type="ECO:0000256" key="10">
    <source>
        <dbReference type="ARBA" id="ARBA00023157"/>
    </source>
</evidence>
<keyword evidence="5" id="KW-0808">Transferase</keyword>
<keyword evidence="3" id="KW-1003">Cell membrane</keyword>
<dbReference type="STRING" id="4232.A0A251SKZ9"/>
<feature type="domain" description="Protein kinase" evidence="16">
    <location>
        <begin position="770"/>
        <end position="1181"/>
    </location>
</feature>
<evidence type="ECO:0000256" key="14">
    <source>
        <dbReference type="SAM" id="MobiDB-lite"/>
    </source>
</evidence>
<feature type="chain" id="PRO_5012083762" description="non-specific serine/threonine protein kinase" evidence="15">
    <location>
        <begin position="24"/>
        <end position="1209"/>
    </location>
</feature>
<gene>
    <name evidence="18" type="ORF">HannXRQ_Chr14g0457791</name>
</gene>
<dbReference type="PROSITE" id="PS50927">
    <property type="entry name" value="BULB_LECTIN"/>
    <property type="match status" value="1"/>
</dbReference>
<keyword evidence="3" id="KW-0472">Membrane</keyword>
<dbReference type="FunFam" id="1.10.510.10:FF:001023">
    <property type="entry name" value="Os07g0541700 protein"/>
    <property type="match status" value="1"/>
</dbReference>
<dbReference type="InterPro" id="IPR011009">
    <property type="entry name" value="Kinase-like_dom_sf"/>
</dbReference>
<feature type="domain" description="Protein kinase" evidence="16">
    <location>
        <begin position="346"/>
        <end position="679"/>
    </location>
</feature>
<comment type="catalytic activity">
    <reaction evidence="12">
        <text>L-threonyl-[protein] + ATP = O-phospho-L-threonyl-[protein] + ADP + H(+)</text>
        <dbReference type="Rhea" id="RHEA:46608"/>
        <dbReference type="Rhea" id="RHEA-COMP:11060"/>
        <dbReference type="Rhea" id="RHEA-COMP:11605"/>
        <dbReference type="ChEBI" id="CHEBI:15378"/>
        <dbReference type="ChEBI" id="CHEBI:30013"/>
        <dbReference type="ChEBI" id="CHEBI:30616"/>
        <dbReference type="ChEBI" id="CHEBI:61977"/>
        <dbReference type="ChEBI" id="CHEBI:456216"/>
        <dbReference type="EC" id="2.7.11.1"/>
    </reaction>
</comment>
<dbReference type="PANTHER" id="PTHR27002:SF932">
    <property type="entry name" value="RECEPTOR-LIKE SERINE_THREONINE-PROTEIN KINASE"/>
    <property type="match status" value="1"/>
</dbReference>
<dbReference type="Pfam" id="PF07714">
    <property type="entry name" value="PK_Tyr_Ser-Thr"/>
    <property type="match status" value="2"/>
</dbReference>
<dbReference type="Pfam" id="PF01453">
    <property type="entry name" value="B_lectin"/>
    <property type="match status" value="1"/>
</dbReference>
<evidence type="ECO:0000256" key="8">
    <source>
        <dbReference type="ARBA" id="ARBA00022777"/>
    </source>
</evidence>
<feature type="compositionally biased region" description="Polar residues" evidence="14">
    <location>
        <begin position="636"/>
        <end position="646"/>
    </location>
</feature>
<evidence type="ECO:0000256" key="4">
    <source>
        <dbReference type="ARBA" id="ARBA00022527"/>
    </source>
</evidence>
<evidence type="ECO:0000259" key="17">
    <source>
        <dbReference type="PROSITE" id="PS50927"/>
    </source>
</evidence>
<dbReference type="CDD" id="cd00028">
    <property type="entry name" value="B_lectin"/>
    <property type="match status" value="1"/>
</dbReference>
<dbReference type="SUPFAM" id="SSF56672">
    <property type="entry name" value="DNA/RNA polymerases"/>
    <property type="match status" value="1"/>
</dbReference>
<evidence type="ECO:0000256" key="7">
    <source>
        <dbReference type="ARBA" id="ARBA00022741"/>
    </source>
</evidence>
<feature type="region of interest" description="Disordered" evidence="14">
    <location>
        <begin position="624"/>
        <end position="737"/>
    </location>
</feature>
<name>A0A251SKZ9_HELAN</name>
<dbReference type="InterPro" id="IPR057670">
    <property type="entry name" value="SH3_retrovirus"/>
</dbReference>
<dbReference type="PANTHER" id="PTHR27002">
    <property type="entry name" value="RECEPTOR-LIKE SERINE/THREONINE-PROTEIN KINASE SD1-8"/>
    <property type="match status" value="1"/>
</dbReference>
<dbReference type="InterPro" id="IPR043502">
    <property type="entry name" value="DNA/RNA_pol_sf"/>
</dbReference>
<evidence type="ECO:0000256" key="3">
    <source>
        <dbReference type="ARBA" id="ARBA00022475"/>
    </source>
</evidence>
<keyword evidence="19" id="KW-1185">Reference proteome</keyword>
<dbReference type="GO" id="GO:0004674">
    <property type="term" value="F:protein serine/threonine kinase activity"/>
    <property type="evidence" value="ECO:0000318"/>
    <property type="project" value="GO_Central"/>
</dbReference>
<evidence type="ECO:0000256" key="1">
    <source>
        <dbReference type="ARBA" id="ARBA00004251"/>
    </source>
</evidence>
<dbReference type="Proteomes" id="UP000215914">
    <property type="component" value="Chromosome 14"/>
</dbReference>
<evidence type="ECO:0000256" key="5">
    <source>
        <dbReference type="ARBA" id="ARBA00022679"/>
    </source>
</evidence>
<feature type="signal peptide" evidence="15">
    <location>
        <begin position="1"/>
        <end position="23"/>
    </location>
</feature>
<dbReference type="InterPro" id="IPR008271">
    <property type="entry name" value="Ser/Thr_kinase_AS"/>
</dbReference>
<evidence type="ECO:0000256" key="11">
    <source>
        <dbReference type="ARBA" id="ARBA00023180"/>
    </source>
</evidence>
<dbReference type="InterPro" id="IPR036426">
    <property type="entry name" value="Bulb-type_lectin_dom_sf"/>
</dbReference>
<protein>
    <recommendedName>
        <fullName evidence="2">non-specific serine/threonine protein kinase</fullName>
        <ecNumber evidence="2">2.7.11.1</ecNumber>
    </recommendedName>
</protein>
<reference evidence="19" key="1">
    <citation type="journal article" date="2017" name="Nature">
        <title>The sunflower genome provides insights into oil metabolism, flowering and Asterid evolution.</title>
        <authorList>
            <person name="Badouin H."/>
            <person name="Gouzy J."/>
            <person name="Grassa C.J."/>
            <person name="Murat F."/>
            <person name="Staton S.E."/>
            <person name="Cottret L."/>
            <person name="Lelandais-Briere C."/>
            <person name="Owens G.L."/>
            <person name="Carrere S."/>
            <person name="Mayjonade B."/>
            <person name="Legrand L."/>
            <person name="Gill N."/>
            <person name="Kane N.C."/>
            <person name="Bowers J.E."/>
            <person name="Hubner S."/>
            <person name="Bellec A."/>
            <person name="Berard A."/>
            <person name="Berges H."/>
            <person name="Blanchet N."/>
            <person name="Boniface M.C."/>
            <person name="Brunel D."/>
            <person name="Catrice O."/>
            <person name="Chaidir N."/>
            <person name="Claudel C."/>
            <person name="Donnadieu C."/>
            <person name="Faraut T."/>
            <person name="Fievet G."/>
            <person name="Helmstetter N."/>
            <person name="King M."/>
            <person name="Knapp S.J."/>
            <person name="Lai Z."/>
            <person name="Le Paslier M.C."/>
            <person name="Lippi Y."/>
            <person name="Lorenzon L."/>
            <person name="Mandel J.R."/>
            <person name="Marage G."/>
            <person name="Marchand G."/>
            <person name="Marquand E."/>
            <person name="Bret-Mestries E."/>
            <person name="Morien E."/>
            <person name="Nambeesan S."/>
            <person name="Nguyen T."/>
            <person name="Pegot-Espagnet P."/>
            <person name="Pouilly N."/>
            <person name="Raftis F."/>
            <person name="Sallet E."/>
            <person name="Schiex T."/>
            <person name="Thomas J."/>
            <person name="Vandecasteele C."/>
            <person name="Vares D."/>
            <person name="Vear F."/>
            <person name="Vautrin S."/>
            <person name="Crespi M."/>
            <person name="Mangin B."/>
            <person name="Burke J.M."/>
            <person name="Salse J."/>
            <person name="Munos S."/>
            <person name="Vincourt P."/>
            <person name="Rieseberg L.H."/>
            <person name="Langlade N.B."/>
        </authorList>
    </citation>
    <scope>NUCLEOTIDE SEQUENCE [LARGE SCALE GENOMIC DNA]</scope>
    <source>
        <strain evidence="19">cv. SF193</strain>
    </source>
</reference>
<keyword evidence="7" id="KW-0547">Nucleotide-binding</keyword>
<dbReference type="InterPro" id="IPR001480">
    <property type="entry name" value="Bulb-type_lectin_dom"/>
</dbReference>
<dbReference type="GO" id="GO:0007165">
    <property type="term" value="P:signal transduction"/>
    <property type="evidence" value="ECO:0000318"/>
    <property type="project" value="GO_Central"/>
</dbReference>
<dbReference type="SMART" id="SM00220">
    <property type="entry name" value="S_TKc"/>
    <property type="match status" value="1"/>
</dbReference>
<dbReference type="Pfam" id="PF00954">
    <property type="entry name" value="S_locus_glycop"/>
    <property type="match status" value="1"/>
</dbReference>
<dbReference type="InterPro" id="IPR000719">
    <property type="entry name" value="Prot_kinase_dom"/>
</dbReference>
<evidence type="ECO:0000256" key="9">
    <source>
        <dbReference type="ARBA" id="ARBA00022840"/>
    </source>
</evidence>
<keyword evidence="11" id="KW-0325">Glycoprotein</keyword>
<dbReference type="PROSITE" id="PS00108">
    <property type="entry name" value="PROTEIN_KINASE_ST"/>
    <property type="match status" value="1"/>
</dbReference>
<dbReference type="Gene3D" id="2.90.10.10">
    <property type="entry name" value="Bulb-type lectin domain"/>
    <property type="match status" value="1"/>
</dbReference>
<organism evidence="18 19">
    <name type="scientific">Helianthus annuus</name>
    <name type="common">Common sunflower</name>
    <dbReference type="NCBI Taxonomy" id="4232"/>
    <lineage>
        <taxon>Eukaryota</taxon>
        <taxon>Viridiplantae</taxon>
        <taxon>Streptophyta</taxon>
        <taxon>Embryophyta</taxon>
        <taxon>Tracheophyta</taxon>
        <taxon>Spermatophyta</taxon>
        <taxon>Magnoliopsida</taxon>
        <taxon>eudicotyledons</taxon>
        <taxon>Gunneridae</taxon>
        <taxon>Pentapetalae</taxon>
        <taxon>asterids</taxon>
        <taxon>campanulids</taxon>
        <taxon>Asterales</taxon>
        <taxon>Asteraceae</taxon>
        <taxon>Asteroideae</taxon>
        <taxon>Heliantheae alliance</taxon>
        <taxon>Heliantheae</taxon>
        <taxon>Helianthus</taxon>
    </lineage>
</organism>
<dbReference type="GO" id="GO:0048544">
    <property type="term" value="P:recognition of pollen"/>
    <property type="evidence" value="ECO:0007669"/>
    <property type="project" value="InterPro"/>
</dbReference>
<dbReference type="SMART" id="SM00108">
    <property type="entry name" value="B_lectin"/>
    <property type="match status" value="1"/>
</dbReference>
<keyword evidence="10" id="KW-1015">Disulfide bond</keyword>
<keyword evidence="6 15" id="KW-0732">Signal</keyword>
<feature type="domain" description="Bulb-type lectin" evidence="17">
    <location>
        <begin position="24"/>
        <end position="162"/>
    </location>
</feature>
<dbReference type="GO" id="GO:0005524">
    <property type="term" value="F:ATP binding"/>
    <property type="evidence" value="ECO:0007669"/>
    <property type="project" value="UniProtKB-KW"/>
</dbReference>
<proteinExistence type="predicted"/>
<accession>A0A251SKZ9</accession>
<dbReference type="Pfam" id="PF25597">
    <property type="entry name" value="SH3_retrovirus"/>
    <property type="match status" value="1"/>
</dbReference>
<evidence type="ECO:0000256" key="13">
    <source>
        <dbReference type="ARBA" id="ARBA00048679"/>
    </source>
</evidence>
<dbReference type="InterPro" id="IPR000858">
    <property type="entry name" value="S_locus_glycoprot_dom"/>
</dbReference>
<comment type="subcellular location">
    <subcellularLocation>
        <location evidence="1">Cell membrane</location>
        <topology evidence="1">Single-pass type I membrane protein</topology>
    </subcellularLocation>
</comment>
<keyword evidence="9" id="KW-0067">ATP-binding</keyword>
<dbReference type="Gene3D" id="3.30.200.20">
    <property type="entry name" value="Phosphorylase Kinase, domain 1"/>
    <property type="match status" value="1"/>
</dbReference>
<dbReference type="GO" id="GO:0006955">
    <property type="term" value="P:immune response"/>
    <property type="evidence" value="ECO:0000318"/>
    <property type="project" value="GO_Central"/>
</dbReference>
<dbReference type="Gene3D" id="1.10.510.10">
    <property type="entry name" value="Transferase(Phosphotransferase) domain 1"/>
    <property type="match status" value="2"/>
</dbReference>
<dbReference type="SUPFAM" id="SSF51110">
    <property type="entry name" value="alpha-D-mannose-specific plant lectins"/>
    <property type="match status" value="1"/>
</dbReference>
<dbReference type="InParanoid" id="A0A251SKZ9"/>
<evidence type="ECO:0000256" key="2">
    <source>
        <dbReference type="ARBA" id="ARBA00012513"/>
    </source>
</evidence>
<evidence type="ECO:0000256" key="12">
    <source>
        <dbReference type="ARBA" id="ARBA00047899"/>
    </source>
</evidence>
<dbReference type="InterPro" id="IPR001245">
    <property type="entry name" value="Ser-Thr/Tyr_kinase_cat_dom"/>
</dbReference>
<evidence type="ECO:0000256" key="6">
    <source>
        <dbReference type="ARBA" id="ARBA00022729"/>
    </source>
</evidence>
<dbReference type="PROSITE" id="PS50011">
    <property type="entry name" value="PROTEIN_KINASE_DOM"/>
    <property type="match status" value="2"/>
</dbReference>
<dbReference type="AlphaFoldDB" id="A0A251SKZ9"/>
<dbReference type="InterPro" id="IPR013103">
    <property type="entry name" value="RVT_2"/>
</dbReference>
<feature type="compositionally biased region" description="Pro residues" evidence="14">
    <location>
        <begin position="652"/>
        <end position="669"/>
    </location>
</feature>
<dbReference type="GO" id="GO:0005886">
    <property type="term" value="C:plasma membrane"/>
    <property type="evidence" value="ECO:0000318"/>
    <property type="project" value="GO_Central"/>
</dbReference>